<dbReference type="EMBL" id="VFIA01000062">
    <property type="protein sequence ID" value="MBC3794847.1"/>
    <property type="molecule type" value="Genomic_DNA"/>
</dbReference>
<protein>
    <recommendedName>
        <fullName evidence="3">Phage protein</fullName>
    </recommendedName>
</protein>
<organism evidence="1 2">
    <name type="scientific">Spirosoma utsteinense</name>
    <dbReference type="NCBI Taxonomy" id="2585773"/>
    <lineage>
        <taxon>Bacteria</taxon>
        <taxon>Pseudomonadati</taxon>
        <taxon>Bacteroidota</taxon>
        <taxon>Cytophagia</taxon>
        <taxon>Cytophagales</taxon>
        <taxon>Cytophagaceae</taxon>
        <taxon>Spirosoma</taxon>
    </lineage>
</organism>
<dbReference type="Proteomes" id="UP000700732">
    <property type="component" value="Unassembled WGS sequence"/>
</dbReference>
<name>A0ABR6WFY1_9BACT</name>
<sequence>MNRRQLDFLIRTHETQRDHAKAYLDKHYYELEAKDQETEWINRYLTHKRIVEELKQEKVDDE</sequence>
<reference evidence="1 2" key="1">
    <citation type="submission" date="2019-06" db="EMBL/GenBank/DDBJ databases">
        <title>Spirosoma utsteinense sp. nov. isolated from Antarctic ice-free soils.</title>
        <authorList>
            <person name="Tahon G."/>
        </authorList>
    </citation>
    <scope>NUCLEOTIDE SEQUENCE [LARGE SCALE GENOMIC DNA]</scope>
    <source>
        <strain evidence="1 2">LMG 31447</strain>
    </source>
</reference>
<comment type="caution">
    <text evidence="1">The sequence shown here is derived from an EMBL/GenBank/DDBJ whole genome shotgun (WGS) entry which is preliminary data.</text>
</comment>
<evidence type="ECO:0000313" key="1">
    <source>
        <dbReference type="EMBL" id="MBC3794847.1"/>
    </source>
</evidence>
<evidence type="ECO:0008006" key="3">
    <source>
        <dbReference type="Google" id="ProtNLM"/>
    </source>
</evidence>
<proteinExistence type="predicted"/>
<keyword evidence="2" id="KW-1185">Reference proteome</keyword>
<dbReference type="RefSeq" id="WP_186741760.1">
    <property type="nucleotide sequence ID" value="NZ_VFIA01000062.1"/>
</dbReference>
<gene>
    <name evidence="1" type="ORF">FH603_5379</name>
</gene>
<accession>A0ABR6WFY1</accession>
<evidence type="ECO:0000313" key="2">
    <source>
        <dbReference type="Proteomes" id="UP000700732"/>
    </source>
</evidence>